<dbReference type="AlphaFoldDB" id="A0A6P1ZGT9"/>
<name>A0A6P1ZGT9_9BACT</name>
<dbReference type="Proteomes" id="UP000434052">
    <property type="component" value="Unassembled WGS sequence"/>
</dbReference>
<accession>A0A6P1ZGT9</accession>
<evidence type="ECO:0000256" key="1">
    <source>
        <dbReference type="SAM" id="MobiDB-lite"/>
    </source>
</evidence>
<organism evidence="2 3">
    <name type="scientific">Oceanidesulfovibrio marinus</name>
    <dbReference type="NCBI Taxonomy" id="370038"/>
    <lineage>
        <taxon>Bacteria</taxon>
        <taxon>Pseudomonadati</taxon>
        <taxon>Thermodesulfobacteriota</taxon>
        <taxon>Desulfovibrionia</taxon>
        <taxon>Desulfovibrionales</taxon>
        <taxon>Desulfovibrionaceae</taxon>
        <taxon>Oceanidesulfovibrio</taxon>
    </lineage>
</organism>
<evidence type="ECO:0000313" key="3">
    <source>
        <dbReference type="Proteomes" id="UP000434052"/>
    </source>
</evidence>
<dbReference type="RefSeq" id="WP_144305948.1">
    <property type="nucleotide sequence ID" value="NZ_QMIF01000009.1"/>
</dbReference>
<sequence>MGTAPAMAGLPGEQFLQEQQLCEAQDTLHTMVAAIDAMDAEFQAQPEMLNDPEWVRSAIAHMAQVDDTARDALFHALDSSWEPDVFATFVQFFINPRPAGDEDMGYLQRLDRDHYTLLKRILAESAALGEAGWPAPPVFDAATSYQTFVLARRGLPLDAAWQQSTLIPRLKKLAGQGALPMAAVAWYTAASPEDLSMQASALAGVDAPWSGLAAQTKRTEALLTALRKAPDAELLPPLTPEPCGVQKFTVEPAPKAGNQTRAGQE</sequence>
<protein>
    <submittedName>
        <fullName evidence="2">Uncharacterized protein</fullName>
    </submittedName>
</protein>
<evidence type="ECO:0000313" key="2">
    <source>
        <dbReference type="EMBL" id="TVM32766.1"/>
    </source>
</evidence>
<reference evidence="2 3" key="1">
    <citation type="submission" date="2018-06" db="EMBL/GenBank/DDBJ databases">
        <title>Complete genome of Desulfovibrio marinus P48SEP.</title>
        <authorList>
            <person name="Crispim J.S."/>
            <person name="Vidigal P.M.P."/>
            <person name="Silva L.C.F."/>
            <person name="Araujo L.C."/>
            <person name="Laguardia C.N."/>
            <person name="Dias R.S."/>
            <person name="Sousa M.P."/>
            <person name="Paula S.O."/>
            <person name="Silva C."/>
        </authorList>
    </citation>
    <scope>NUCLEOTIDE SEQUENCE [LARGE SCALE GENOMIC DNA]</scope>
    <source>
        <strain evidence="2 3">P48SEP</strain>
    </source>
</reference>
<gene>
    <name evidence="2" type="ORF">DQK91_13725</name>
</gene>
<dbReference type="OrthoDB" id="9826103at2"/>
<feature type="region of interest" description="Disordered" evidence="1">
    <location>
        <begin position="233"/>
        <end position="265"/>
    </location>
</feature>
<dbReference type="EMBL" id="QMIF01000009">
    <property type="protein sequence ID" value="TVM32766.1"/>
    <property type="molecule type" value="Genomic_DNA"/>
</dbReference>
<comment type="caution">
    <text evidence="2">The sequence shown here is derived from an EMBL/GenBank/DDBJ whole genome shotgun (WGS) entry which is preliminary data.</text>
</comment>
<proteinExistence type="predicted"/>